<evidence type="ECO:0000313" key="2">
    <source>
        <dbReference type="Proteomes" id="UP000631114"/>
    </source>
</evidence>
<dbReference type="EMBL" id="JADFTS010000007">
    <property type="protein sequence ID" value="KAF9598477.1"/>
    <property type="molecule type" value="Genomic_DNA"/>
</dbReference>
<comment type="caution">
    <text evidence="1">The sequence shown here is derived from an EMBL/GenBank/DDBJ whole genome shotgun (WGS) entry which is preliminary data.</text>
</comment>
<name>A0A835LMZ4_9MAGN</name>
<reference evidence="1 2" key="1">
    <citation type="submission" date="2020-10" db="EMBL/GenBank/DDBJ databases">
        <title>The Coptis chinensis genome and diversification of protoberbering-type alkaloids.</title>
        <authorList>
            <person name="Wang B."/>
            <person name="Shu S."/>
            <person name="Song C."/>
            <person name="Liu Y."/>
        </authorList>
    </citation>
    <scope>NUCLEOTIDE SEQUENCE [LARGE SCALE GENOMIC DNA]</scope>
    <source>
        <strain evidence="1">HL-2020</strain>
        <tissue evidence="1">Leaf</tissue>
    </source>
</reference>
<dbReference type="Proteomes" id="UP000631114">
    <property type="component" value="Unassembled WGS sequence"/>
</dbReference>
<keyword evidence="2" id="KW-1185">Reference proteome</keyword>
<accession>A0A835LMZ4</accession>
<dbReference type="AlphaFoldDB" id="A0A835LMZ4"/>
<dbReference type="OrthoDB" id="1990412at2759"/>
<sequence>MESIQWLLYVKYVFKKLSCGNKGGTSHLRRHKESCLNRTATNTGQTIIGVGPSGSIFSFTFNQDRARSRLMSRYFVREELPFVKVDKPDFP</sequence>
<gene>
    <name evidence="1" type="ORF">IFM89_027911</name>
</gene>
<organism evidence="1 2">
    <name type="scientific">Coptis chinensis</name>
    <dbReference type="NCBI Taxonomy" id="261450"/>
    <lineage>
        <taxon>Eukaryota</taxon>
        <taxon>Viridiplantae</taxon>
        <taxon>Streptophyta</taxon>
        <taxon>Embryophyta</taxon>
        <taxon>Tracheophyta</taxon>
        <taxon>Spermatophyta</taxon>
        <taxon>Magnoliopsida</taxon>
        <taxon>Ranunculales</taxon>
        <taxon>Ranunculaceae</taxon>
        <taxon>Coptidoideae</taxon>
        <taxon>Coptis</taxon>
    </lineage>
</organism>
<proteinExistence type="predicted"/>
<protein>
    <submittedName>
        <fullName evidence="1">Uncharacterized protein</fullName>
    </submittedName>
</protein>
<evidence type="ECO:0000313" key="1">
    <source>
        <dbReference type="EMBL" id="KAF9598477.1"/>
    </source>
</evidence>